<evidence type="ECO:0000256" key="2">
    <source>
        <dbReference type="ARBA" id="ARBA00023002"/>
    </source>
</evidence>
<accession>A0ABU4B6M1</accession>
<dbReference type="InterPro" id="IPR001155">
    <property type="entry name" value="OxRdtase_FMN_N"/>
</dbReference>
<dbReference type="InterPro" id="IPR004378">
    <property type="entry name" value="F420H2_quin_Rdtase"/>
</dbReference>
<keyword evidence="1" id="KW-0285">Flavoprotein</keyword>
<protein>
    <submittedName>
        <fullName evidence="4">Nitroreductase family deazaflavin-dependent oxidoreductase</fullName>
    </submittedName>
</protein>
<dbReference type="Pfam" id="PF00724">
    <property type="entry name" value="Oxidored_FMN"/>
    <property type="match status" value="1"/>
</dbReference>
<dbReference type="NCBIfam" id="TIGR00026">
    <property type="entry name" value="hi_GC_TIGR00026"/>
    <property type="match status" value="1"/>
</dbReference>
<sequence>MTQSQPDPSVSDRSVTLSDQLTLACGQVLPNRLMKSALSEGLADTSHGPDTRLERLYSQWGAGGYGLVVTGNVMVDRRHLGEPGNVVIEDDRHAEQLARWAKTTTDGGSRIWMQLNHPGRQANPIASREQAVSPSGVAVAIPGIPAPRPLTESEIYDIIERFATAALVAESSGFDGVQLHGAHGYLVSQFLSPLVNRRTDKWGGDIESRMRFAVEVIRAIRAAVSPSFAVSIKLNSADFQRGGFTEEESRLVVERLAGEHIDLVEISGGSYESPAMMGRGTEPVKESTREREAYFLDYARTVREVAGEVPLAVTGGFRTRSVMVAALSSGDCDVIGLGRPTAISTSAAGSLLDGTTERLVSPVISVGAARRIKKVKSLEGALDLQWHTDQLHRLGAGKEPNPDRSAWRTVATMVERNGITAFRSSRRGFDTTAADAKAIKKFRFERLVGRYVANPMMRGLTALGISVSLMSDIETTGRKTGRVRRVPVSVKFDDAGAWLVSQHGTRSGWGANITSNPTVKLRQGKTWREGSAEFIHDDDVALRARTFAPNPFLGRLIGSTFAALQTTPVTVRVTFTDLPN</sequence>
<dbReference type="SUPFAM" id="SSF51395">
    <property type="entry name" value="FMN-linked oxidoreductases"/>
    <property type="match status" value="1"/>
</dbReference>
<dbReference type="InterPro" id="IPR012349">
    <property type="entry name" value="Split_barrel_FMN-bd"/>
</dbReference>
<dbReference type="PANTHER" id="PTHR43656:SF2">
    <property type="entry name" value="BINDING OXIDOREDUCTASE, PUTATIVE (AFU_ORTHOLOGUE AFUA_2G08260)-RELATED"/>
    <property type="match status" value="1"/>
</dbReference>
<keyword evidence="5" id="KW-1185">Reference proteome</keyword>
<evidence type="ECO:0000259" key="3">
    <source>
        <dbReference type="Pfam" id="PF00724"/>
    </source>
</evidence>
<dbReference type="InterPro" id="IPR013785">
    <property type="entry name" value="Aldolase_TIM"/>
</dbReference>
<feature type="domain" description="NADH:flavin oxidoreductase/NADH oxidase N-terminal" evidence="3">
    <location>
        <begin position="29"/>
        <end position="340"/>
    </location>
</feature>
<dbReference type="EMBL" id="JAWLJX010000001">
    <property type="protein sequence ID" value="MDV6259809.1"/>
    <property type="molecule type" value="Genomic_DNA"/>
</dbReference>
<dbReference type="RefSeq" id="WP_317562712.1">
    <property type="nucleotide sequence ID" value="NZ_JAWLJX010000001.1"/>
</dbReference>
<name>A0ABU4B6M1_9NOCA</name>
<dbReference type="PANTHER" id="PTHR43656">
    <property type="entry name" value="BINDING OXIDOREDUCTASE, PUTATIVE (AFU_ORTHOLOGUE AFUA_2G08260)-RELATED"/>
    <property type="match status" value="1"/>
</dbReference>
<dbReference type="CDD" id="cd04733">
    <property type="entry name" value="OYE_like_2_FMN"/>
    <property type="match status" value="1"/>
</dbReference>
<dbReference type="Gene3D" id="2.30.110.10">
    <property type="entry name" value="Electron Transport, Fmn-binding Protein, Chain A"/>
    <property type="match status" value="1"/>
</dbReference>
<proteinExistence type="predicted"/>
<evidence type="ECO:0000313" key="5">
    <source>
        <dbReference type="Proteomes" id="UP001185755"/>
    </source>
</evidence>
<dbReference type="InterPro" id="IPR051799">
    <property type="entry name" value="NADH_flavin_oxidoreductase"/>
</dbReference>
<gene>
    <name evidence="4" type="ORF">R3P96_00495</name>
</gene>
<reference evidence="4 5" key="1">
    <citation type="submission" date="2023-10" db="EMBL/GenBank/DDBJ databases">
        <title>Development of a sustainable strategy for remediation of hydrocarbon-contaminated territories based on the waste exchange concept.</title>
        <authorList>
            <person name="Krivoruchko A."/>
        </authorList>
    </citation>
    <scope>NUCLEOTIDE SEQUENCE [LARGE SCALE GENOMIC DNA]</scope>
    <source>
        <strain evidence="4 5">IEGM 1323</strain>
    </source>
</reference>
<dbReference type="Pfam" id="PF04075">
    <property type="entry name" value="F420H2_quin_red"/>
    <property type="match status" value="1"/>
</dbReference>
<evidence type="ECO:0000313" key="4">
    <source>
        <dbReference type="EMBL" id="MDV6259809.1"/>
    </source>
</evidence>
<organism evidence="4 5">
    <name type="scientific">Rhodococcoides yunnanense</name>
    <dbReference type="NCBI Taxonomy" id="278209"/>
    <lineage>
        <taxon>Bacteria</taxon>
        <taxon>Bacillati</taxon>
        <taxon>Actinomycetota</taxon>
        <taxon>Actinomycetes</taxon>
        <taxon>Mycobacteriales</taxon>
        <taxon>Nocardiaceae</taxon>
        <taxon>Rhodococcoides</taxon>
    </lineage>
</organism>
<evidence type="ECO:0000256" key="1">
    <source>
        <dbReference type="ARBA" id="ARBA00022630"/>
    </source>
</evidence>
<dbReference type="Proteomes" id="UP001185755">
    <property type="component" value="Unassembled WGS sequence"/>
</dbReference>
<comment type="caution">
    <text evidence="4">The sequence shown here is derived from an EMBL/GenBank/DDBJ whole genome shotgun (WGS) entry which is preliminary data.</text>
</comment>
<keyword evidence="2" id="KW-0560">Oxidoreductase</keyword>
<dbReference type="Gene3D" id="3.20.20.70">
    <property type="entry name" value="Aldolase class I"/>
    <property type="match status" value="1"/>
</dbReference>